<dbReference type="Gene3D" id="2.170.270.10">
    <property type="entry name" value="SET domain"/>
    <property type="match status" value="1"/>
</dbReference>
<evidence type="ECO:0000256" key="2">
    <source>
        <dbReference type="ARBA" id="ARBA00023163"/>
    </source>
</evidence>
<keyword evidence="9" id="KW-1185">Reference proteome</keyword>
<dbReference type="GO" id="GO:0042054">
    <property type="term" value="F:histone methyltransferase activity"/>
    <property type="evidence" value="ECO:0007669"/>
    <property type="project" value="InterPro"/>
</dbReference>
<dbReference type="InterPro" id="IPR050331">
    <property type="entry name" value="Zinc_finger"/>
</dbReference>
<keyword evidence="3" id="KW-0479">Metal-binding</keyword>
<evidence type="ECO:0000256" key="1">
    <source>
        <dbReference type="ARBA" id="ARBA00023015"/>
    </source>
</evidence>
<accession>A0AAV2M7Z5</accession>
<dbReference type="PROSITE" id="PS50280">
    <property type="entry name" value="SET"/>
    <property type="match status" value="1"/>
</dbReference>
<proteinExistence type="predicted"/>
<evidence type="ECO:0000313" key="8">
    <source>
        <dbReference type="EMBL" id="CAL1609497.1"/>
    </source>
</evidence>
<evidence type="ECO:0000256" key="4">
    <source>
        <dbReference type="SAM" id="MobiDB-lite"/>
    </source>
</evidence>
<feature type="compositionally biased region" description="Acidic residues" evidence="4">
    <location>
        <begin position="172"/>
        <end position="190"/>
    </location>
</feature>
<dbReference type="SUPFAM" id="SSF82199">
    <property type="entry name" value="SET domain"/>
    <property type="match status" value="1"/>
</dbReference>
<sequence length="716" mass="80005">MLPLLLLTILLNAQLFTAAPINQELRIGADIFRDDAPSMDSVASVSEEVVEDEEENHLQTEDDPETKDHIVVGDQTIEEAKEEPKPVAVVEEHTNEESTLKQEQVVVIEPVEEQTSPEDATTDNDDEADDAVEDAVDVFPVEDNAPKDSAEPEVVAVVEEAKAEQIQGDAITEVEEAGPEEAEEPAVVEDDKEQTIVVAVMREDPEEATTEDQATSSSRGNCSRGTNSYDQPRGCAGSCILHFGFFYDRWIYWNNCVQKTAIKKTQRIVLLQPPLHPPFSADPKQVESLLNAPVPRSNEQEAAAASGKRRGEETGWGQTLSSRFLCENMALSGGTVETVDEVPPHVWAGLPDYLSLGHSHVNQNRIGVWTTQLIPKGRKFGPFVGEKKKRSQVTSNVYMWEVHFPSRGWMCVDATDPLKGNWLRYVNWARSSEEQNLFPLEINRAIYYKALRPIGPGEELLVWYSHSVQDKPEVTAALKKEQRGNNKTKSARVKRARRKLPEKASPAGLGGFEKVSTTELSAKEMWDGDEGGTEEDQRSSIEIQEAHAIARMNYGEVERVMSDRGNGREDEEEEQMEEDGDELEEHIQQKDAQYSFVQGQPRQSVTSTDTNKESHSFNRDPQGSYPCHQCERHFSTKQGLERHLHIHATSNQPAQVFKCSYAEPILSLLQQCDFANPSPTCPAHNPISHNARVSFTEAFRVDRTEPAPRTLTGNVT</sequence>
<feature type="region of interest" description="Disordered" evidence="4">
    <location>
        <begin position="561"/>
        <end position="625"/>
    </location>
</feature>
<dbReference type="PROSITE" id="PS00028">
    <property type="entry name" value="ZINC_FINGER_C2H2_1"/>
    <property type="match status" value="1"/>
</dbReference>
<dbReference type="GO" id="GO:0005634">
    <property type="term" value="C:nucleus"/>
    <property type="evidence" value="ECO:0007669"/>
    <property type="project" value="TreeGrafter"/>
</dbReference>
<reference evidence="8 9" key="1">
    <citation type="submission" date="2024-04" db="EMBL/GenBank/DDBJ databases">
        <authorList>
            <person name="Waldvogel A.-M."/>
            <person name="Schoenle A."/>
        </authorList>
    </citation>
    <scope>NUCLEOTIDE SEQUENCE [LARGE SCALE GENOMIC DNA]</scope>
</reference>
<feature type="compositionally biased region" description="Basic residues" evidence="4">
    <location>
        <begin position="489"/>
        <end position="500"/>
    </location>
</feature>
<dbReference type="CDD" id="cd19188">
    <property type="entry name" value="PR-SET_PRDM2"/>
    <property type="match status" value="1"/>
</dbReference>
<dbReference type="GO" id="GO:0008270">
    <property type="term" value="F:zinc ion binding"/>
    <property type="evidence" value="ECO:0007669"/>
    <property type="project" value="UniProtKB-KW"/>
</dbReference>
<dbReference type="Proteomes" id="UP001497482">
    <property type="component" value="Chromosome 6"/>
</dbReference>
<feature type="domain" description="SET" evidence="7">
    <location>
        <begin position="334"/>
        <end position="465"/>
    </location>
</feature>
<dbReference type="EMBL" id="OZ035828">
    <property type="protein sequence ID" value="CAL1609497.1"/>
    <property type="molecule type" value="Genomic_DNA"/>
</dbReference>
<dbReference type="PANTHER" id="PTHR16515">
    <property type="entry name" value="PR DOMAIN ZINC FINGER PROTEIN"/>
    <property type="match status" value="1"/>
</dbReference>
<feature type="signal peptide" evidence="5">
    <location>
        <begin position="1"/>
        <end position="18"/>
    </location>
</feature>
<feature type="region of interest" description="Disordered" evidence="4">
    <location>
        <begin position="171"/>
        <end position="190"/>
    </location>
</feature>
<dbReference type="AlphaFoldDB" id="A0AAV2M7Z5"/>
<evidence type="ECO:0000259" key="6">
    <source>
        <dbReference type="PROSITE" id="PS50157"/>
    </source>
</evidence>
<keyword evidence="1" id="KW-0805">Transcription regulation</keyword>
<dbReference type="SUPFAM" id="SSF57667">
    <property type="entry name" value="beta-beta-alpha zinc fingers"/>
    <property type="match status" value="1"/>
</dbReference>
<feature type="region of interest" description="Disordered" evidence="4">
    <location>
        <begin position="202"/>
        <end position="229"/>
    </location>
</feature>
<dbReference type="InterPro" id="IPR036236">
    <property type="entry name" value="Znf_C2H2_sf"/>
</dbReference>
<gene>
    <name evidence="8" type="ORF">KC01_LOCUS36223</name>
</gene>
<keyword evidence="5" id="KW-0732">Signal</keyword>
<feature type="compositionally biased region" description="Basic and acidic residues" evidence="4">
    <location>
        <begin position="78"/>
        <end position="100"/>
    </location>
</feature>
<dbReference type="PROSITE" id="PS50157">
    <property type="entry name" value="ZINC_FINGER_C2H2_2"/>
    <property type="match status" value="1"/>
</dbReference>
<dbReference type="InterPro" id="IPR044414">
    <property type="entry name" value="PRDM2_PR-SET"/>
</dbReference>
<dbReference type="Pfam" id="PF21549">
    <property type="entry name" value="PRDM2_PR"/>
    <property type="match status" value="1"/>
</dbReference>
<keyword evidence="2" id="KW-0804">Transcription</keyword>
<feature type="chain" id="PRO_5043416127" evidence="5">
    <location>
        <begin position="19"/>
        <end position="716"/>
    </location>
</feature>
<dbReference type="InterPro" id="IPR001214">
    <property type="entry name" value="SET_dom"/>
</dbReference>
<evidence type="ECO:0000256" key="5">
    <source>
        <dbReference type="SAM" id="SignalP"/>
    </source>
</evidence>
<evidence type="ECO:0000259" key="7">
    <source>
        <dbReference type="PROSITE" id="PS50280"/>
    </source>
</evidence>
<feature type="compositionally biased region" description="Acidic residues" evidence="4">
    <location>
        <begin position="569"/>
        <end position="584"/>
    </location>
</feature>
<protein>
    <submittedName>
        <fullName evidence="8">Uncharacterized protein</fullName>
    </submittedName>
</protein>
<feature type="compositionally biased region" description="Polar residues" evidence="4">
    <location>
        <begin position="590"/>
        <end position="609"/>
    </location>
</feature>
<dbReference type="SMART" id="SM00317">
    <property type="entry name" value="SET"/>
    <property type="match status" value="1"/>
</dbReference>
<feature type="compositionally biased region" description="Basic and acidic residues" evidence="4">
    <location>
        <begin position="56"/>
        <end position="71"/>
    </location>
</feature>
<name>A0AAV2M7Z5_KNICA</name>
<dbReference type="InterPro" id="IPR013087">
    <property type="entry name" value="Znf_C2H2_type"/>
</dbReference>
<organism evidence="8 9">
    <name type="scientific">Knipowitschia caucasica</name>
    <name type="common">Caucasian dwarf goby</name>
    <name type="synonym">Pomatoschistus caucasicus</name>
    <dbReference type="NCBI Taxonomy" id="637954"/>
    <lineage>
        <taxon>Eukaryota</taxon>
        <taxon>Metazoa</taxon>
        <taxon>Chordata</taxon>
        <taxon>Craniata</taxon>
        <taxon>Vertebrata</taxon>
        <taxon>Euteleostomi</taxon>
        <taxon>Actinopterygii</taxon>
        <taxon>Neopterygii</taxon>
        <taxon>Teleostei</taxon>
        <taxon>Neoteleostei</taxon>
        <taxon>Acanthomorphata</taxon>
        <taxon>Gobiaria</taxon>
        <taxon>Gobiiformes</taxon>
        <taxon>Gobioidei</taxon>
        <taxon>Gobiidae</taxon>
        <taxon>Gobiinae</taxon>
        <taxon>Knipowitschia</taxon>
    </lineage>
</organism>
<feature type="region of interest" description="Disordered" evidence="4">
    <location>
        <begin position="292"/>
        <end position="316"/>
    </location>
</feature>
<feature type="region of interest" description="Disordered" evidence="4">
    <location>
        <begin position="480"/>
        <end position="540"/>
    </location>
</feature>
<dbReference type="PANTHER" id="PTHR16515:SF37">
    <property type="entry name" value="PR DOMAIN ZINC FINGER PROTEIN 2"/>
    <property type="match status" value="1"/>
</dbReference>
<keyword evidence="3" id="KW-0863">Zinc-finger</keyword>
<feature type="region of interest" description="Disordered" evidence="4">
    <location>
        <begin position="48"/>
        <end position="100"/>
    </location>
</feature>
<evidence type="ECO:0000313" key="9">
    <source>
        <dbReference type="Proteomes" id="UP001497482"/>
    </source>
</evidence>
<dbReference type="GO" id="GO:0010468">
    <property type="term" value="P:regulation of gene expression"/>
    <property type="evidence" value="ECO:0007669"/>
    <property type="project" value="TreeGrafter"/>
</dbReference>
<keyword evidence="3" id="KW-0862">Zinc</keyword>
<feature type="domain" description="C2H2-type" evidence="6">
    <location>
        <begin position="625"/>
        <end position="652"/>
    </location>
</feature>
<dbReference type="Gene3D" id="3.30.160.60">
    <property type="entry name" value="Classic Zinc Finger"/>
    <property type="match status" value="1"/>
</dbReference>
<feature type="compositionally biased region" description="Polar residues" evidence="4">
    <location>
        <begin position="211"/>
        <end position="229"/>
    </location>
</feature>
<evidence type="ECO:0000256" key="3">
    <source>
        <dbReference type="PROSITE-ProRule" id="PRU00042"/>
    </source>
</evidence>
<dbReference type="InterPro" id="IPR046341">
    <property type="entry name" value="SET_dom_sf"/>
</dbReference>